<evidence type="ECO:0000313" key="2">
    <source>
        <dbReference type="EMBL" id="VFB16331.1"/>
    </source>
</evidence>
<dbReference type="PANTHER" id="PTHR35867">
    <property type="entry name" value="PROTEIN RSEC"/>
    <property type="match status" value="1"/>
</dbReference>
<comment type="caution">
    <text evidence="2">The sequence shown here is derived from an EMBL/GenBank/DDBJ whole genome shotgun (WGS) entry which is preliminary data.</text>
</comment>
<dbReference type="RefSeq" id="WP_131748932.1">
    <property type="nucleotide sequence ID" value="NZ_CAACYI010000001.1"/>
</dbReference>
<keyword evidence="3" id="KW-1185">Reference proteome</keyword>
<dbReference type="PIRSF" id="PIRSF004923">
    <property type="entry name" value="RseC"/>
    <property type="match status" value="1"/>
</dbReference>
<dbReference type="PANTHER" id="PTHR35867:SF1">
    <property type="entry name" value="PROTEIN RSEC"/>
    <property type="match status" value="1"/>
</dbReference>
<dbReference type="Pfam" id="PF04246">
    <property type="entry name" value="RseC_MucC"/>
    <property type="match status" value="1"/>
</dbReference>
<dbReference type="InterPro" id="IPR026268">
    <property type="entry name" value="RseC"/>
</dbReference>
<sequence>MEQVGYVTAVQDGLADLEVRRVGACGASCESCHASCEEKVEHIQIINNLNAKVGDYVQLEADAKRVLSYISLVYGLPLLGLLVGSLLGTYAFKALNISSYELCGFFVGLASLLATYLYISRLDRKSQLSHSPIQMVKIL</sequence>
<organism evidence="2 3">
    <name type="scientific">Urinicoccus massiliensis</name>
    <dbReference type="NCBI Taxonomy" id="1723382"/>
    <lineage>
        <taxon>Bacteria</taxon>
        <taxon>Bacillati</taxon>
        <taxon>Bacillota</taxon>
        <taxon>Tissierellia</taxon>
        <taxon>Tissierellales</taxon>
        <taxon>Peptoniphilaceae</taxon>
        <taxon>Urinicoccus</taxon>
    </lineage>
</organism>
<keyword evidence="1" id="KW-0812">Transmembrane</keyword>
<dbReference type="EMBL" id="CAACYI010000001">
    <property type="protein sequence ID" value="VFB16331.1"/>
    <property type="molecule type" value="Genomic_DNA"/>
</dbReference>
<feature type="transmembrane region" description="Helical" evidence="1">
    <location>
        <begin position="66"/>
        <end position="91"/>
    </location>
</feature>
<evidence type="ECO:0000313" key="3">
    <source>
        <dbReference type="Proteomes" id="UP000377798"/>
    </source>
</evidence>
<dbReference type="Proteomes" id="UP000377798">
    <property type="component" value="Unassembled WGS sequence"/>
</dbReference>
<proteinExistence type="predicted"/>
<dbReference type="InterPro" id="IPR007359">
    <property type="entry name" value="SigmaE_reg_RseC_MucC"/>
</dbReference>
<accession>A0A8H2QRY7</accession>
<evidence type="ECO:0000256" key="1">
    <source>
        <dbReference type="SAM" id="Phobius"/>
    </source>
</evidence>
<gene>
    <name evidence="2" type="ORF">NCTC13150_00853</name>
</gene>
<keyword evidence="1" id="KW-1133">Transmembrane helix</keyword>
<reference evidence="2 3" key="1">
    <citation type="submission" date="2019-02" db="EMBL/GenBank/DDBJ databases">
        <authorList>
            <consortium name="Pathogen Informatics"/>
        </authorList>
    </citation>
    <scope>NUCLEOTIDE SEQUENCE [LARGE SCALE GENOMIC DNA]</scope>
    <source>
        <strain evidence="2 3">3012STDY7089603</strain>
    </source>
</reference>
<name>A0A8H2QRY7_9FIRM</name>
<dbReference type="AlphaFoldDB" id="A0A8H2QRY7"/>
<protein>
    <submittedName>
        <fullName evidence="2">Positive regulator of sigma E activity</fullName>
    </submittedName>
</protein>
<keyword evidence="1" id="KW-0472">Membrane</keyword>
<feature type="transmembrane region" description="Helical" evidence="1">
    <location>
        <begin position="97"/>
        <end position="119"/>
    </location>
</feature>